<name>A0A6A3B3Y5_HIBSY</name>
<dbReference type="PANTHER" id="PTHR45136">
    <property type="entry name" value="ABC TRANSPORTER DOMAIN-CONTAINING PROTEIN"/>
    <property type="match status" value="1"/>
</dbReference>
<protein>
    <submittedName>
        <fullName evidence="9">Multidrug resistance protein 1, 2</fullName>
    </submittedName>
</protein>
<evidence type="ECO:0000256" key="6">
    <source>
        <dbReference type="ARBA" id="ARBA00023136"/>
    </source>
</evidence>
<sequence>MYTGKVLLKSMYKEAIEAQQERIKVAAEAVSNHCTITSFCSQERILKMLRKFDEGPRRENVRQAWFAGYITAKAFTQTFLVMVRTSLLIAEAASLTPDLAKNTEVVRALFDIIDCCTQIEPDDSSGYLVEEITGHVEICDIDFAYPARPNVIFFEDFSITMEAGKLTALVGQSGSGKSTIINLIEGFYDPCKVVKKDGRDIRSYTLRSLRKHTALVSQEPTLFSSTIGENILYGALDKINESEVIEAAKAANAHDFIAGLADGYDNWCGGVQLSGDQKQRITIARAILKNPMML</sequence>
<accession>A0A6A3B3Y5</accession>
<dbReference type="GO" id="GO:0016020">
    <property type="term" value="C:membrane"/>
    <property type="evidence" value="ECO:0007669"/>
    <property type="project" value="InterPro"/>
</dbReference>
<reference evidence="9" key="1">
    <citation type="submission" date="2019-09" db="EMBL/GenBank/DDBJ databases">
        <title>Draft genome information of white flower Hibiscus syriacus.</title>
        <authorList>
            <person name="Kim Y.-M."/>
        </authorList>
    </citation>
    <scope>NUCLEOTIDE SEQUENCE [LARGE SCALE GENOMIC DNA]</scope>
    <source>
        <strain evidence="9">YM2019G1</strain>
    </source>
</reference>
<evidence type="ECO:0000256" key="1">
    <source>
        <dbReference type="ARBA" id="ARBA00007577"/>
    </source>
</evidence>
<dbReference type="InterPro" id="IPR027417">
    <property type="entry name" value="P-loop_NTPase"/>
</dbReference>
<keyword evidence="4" id="KW-0677">Repeat</keyword>
<keyword evidence="3" id="KW-0812">Transmembrane</keyword>
<comment type="caution">
    <text evidence="9">The sequence shown here is derived from an EMBL/GenBank/DDBJ whole genome shotgun (WGS) entry which is preliminary data.</text>
</comment>
<evidence type="ECO:0000313" key="10">
    <source>
        <dbReference type="Proteomes" id="UP000436088"/>
    </source>
</evidence>
<dbReference type="SUPFAM" id="SSF90123">
    <property type="entry name" value="ABC transporter transmembrane region"/>
    <property type="match status" value="1"/>
</dbReference>
<evidence type="ECO:0000256" key="7">
    <source>
        <dbReference type="ARBA" id="ARBA00023180"/>
    </source>
</evidence>
<gene>
    <name evidence="9" type="ORF">F3Y22_tig00110328pilonHSYRG01044</name>
</gene>
<dbReference type="InterPro" id="IPR036640">
    <property type="entry name" value="ABC1_TM_sf"/>
</dbReference>
<dbReference type="SUPFAM" id="SSF52540">
    <property type="entry name" value="P-loop containing nucleoside triphosphate hydrolases"/>
    <property type="match status" value="1"/>
</dbReference>
<keyword evidence="6" id="KW-0472">Membrane</keyword>
<evidence type="ECO:0000256" key="4">
    <source>
        <dbReference type="ARBA" id="ARBA00022737"/>
    </source>
</evidence>
<dbReference type="Gene3D" id="1.20.1560.10">
    <property type="entry name" value="ABC transporter type 1, transmembrane domain"/>
    <property type="match status" value="1"/>
</dbReference>
<dbReference type="Gene3D" id="3.40.50.300">
    <property type="entry name" value="P-loop containing nucleotide triphosphate hydrolases"/>
    <property type="match status" value="1"/>
</dbReference>
<dbReference type="PANTHER" id="PTHR45136:SF2">
    <property type="entry name" value="ABC TRANSPORTER DOMAIN-CONTAINING PROTEIN"/>
    <property type="match status" value="1"/>
</dbReference>
<dbReference type="GO" id="GO:0005524">
    <property type="term" value="F:ATP binding"/>
    <property type="evidence" value="ECO:0007669"/>
    <property type="project" value="InterPro"/>
</dbReference>
<dbReference type="EMBL" id="VEPZ02000934">
    <property type="protein sequence ID" value="KAE8709992.1"/>
    <property type="molecule type" value="Genomic_DNA"/>
</dbReference>
<dbReference type="Proteomes" id="UP000436088">
    <property type="component" value="Unassembled WGS sequence"/>
</dbReference>
<evidence type="ECO:0000259" key="8">
    <source>
        <dbReference type="Pfam" id="PF00005"/>
    </source>
</evidence>
<evidence type="ECO:0000256" key="3">
    <source>
        <dbReference type="ARBA" id="ARBA00022692"/>
    </source>
</evidence>
<proteinExistence type="inferred from homology"/>
<dbReference type="Pfam" id="PF00005">
    <property type="entry name" value="ABC_tran"/>
    <property type="match status" value="1"/>
</dbReference>
<evidence type="ECO:0000256" key="5">
    <source>
        <dbReference type="ARBA" id="ARBA00022989"/>
    </source>
</evidence>
<dbReference type="InterPro" id="IPR003439">
    <property type="entry name" value="ABC_transporter-like_ATP-bd"/>
</dbReference>
<keyword evidence="5" id="KW-1133">Transmembrane helix</keyword>
<evidence type="ECO:0000313" key="9">
    <source>
        <dbReference type="EMBL" id="KAE8709992.1"/>
    </source>
</evidence>
<keyword evidence="7" id="KW-0325">Glycoprotein</keyword>
<dbReference type="GO" id="GO:0016887">
    <property type="term" value="F:ATP hydrolysis activity"/>
    <property type="evidence" value="ECO:0007669"/>
    <property type="project" value="InterPro"/>
</dbReference>
<keyword evidence="10" id="KW-1185">Reference proteome</keyword>
<dbReference type="AlphaFoldDB" id="A0A6A3B3Y5"/>
<comment type="similarity">
    <text evidence="1">Belongs to the ABC transporter superfamily. ABCB family. Multidrug resistance exporter (TC 3.A.1.201) subfamily.</text>
</comment>
<keyword evidence="2" id="KW-0813">Transport</keyword>
<organism evidence="9 10">
    <name type="scientific">Hibiscus syriacus</name>
    <name type="common">Rose of Sharon</name>
    <dbReference type="NCBI Taxonomy" id="106335"/>
    <lineage>
        <taxon>Eukaryota</taxon>
        <taxon>Viridiplantae</taxon>
        <taxon>Streptophyta</taxon>
        <taxon>Embryophyta</taxon>
        <taxon>Tracheophyta</taxon>
        <taxon>Spermatophyta</taxon>
        <taxon>Magnoliopsida</taxon>
        <taxon>eudicotyledons</taxon>
        <taxon>Gunneridae</taxon>
        <taxon>Pentapetalae</taxon>
        <taxon>rosids</taxon>
        <taxon>malvids</taxon>
        <taxon>Malvales</taxon>
        <taxon>Malvaceae</taxon>
        <taxon>Malvoideae</taxon>
        <taxon>Hibiscus</taxon>
    </lineage>
</organism>
<evidence type="ECO:0000256" key="2">
    <source>
        <dbReference type="ARBA" id="ARBA00022448"/>
    </source>
</evidence>
<feature type="domain" description="ABC transporter" evidence="8">
    <location>
        <begin position="155"/>
        <end position="294"/>
    </location>
</feature>